<feature type="transmembrane region" description="Helical" evidence="6">
    <location>
        <begin position="543"/>
        <end position="564"/>
    </location>
</feature>
<evidence type="ECO:0000313" key="9">
    <source>
        <dbReference type="Proteomes" id="UP000033647"/>
    </source>
</evidence>
<feature type="transmembrane region" description="Helical" evidence="6">
    <location>
        <begin position="273"/>
        <end position="293"/>
    </location>
</feature>
<sequence length="574" mass="61210">MAVADQDSVASHEPSQDIKRDRDSGSRDLNDEATPLLTDTPRQSEYKTIKQRPEDESNADPDSLERCLSSGPQLSKSVWATISVLLLGVFLCNADTTLVLATYGLVASDFDDLESGSWLVSAFILAQCVAQPLYGKLSDIYGRKACLQVSYIMFAVGTAVVGIGQSMPQVICGRAIQGAAAAGMTGMVSIIITDLVPLSEVASLRSYANIAATTGRSCGGVVGGALTQTLGWRWAFLVQVPVVLLTSALVQCRLDLPAKHDPSQTSWQKLRRIDFTGSLFLSAVIFSACFILDMGGQKFAWNSVVIIGMAVVFVISCIAFTISAKVVAEPIFPLRLWTQYAAVTNYLVILTQMMGQFSLTLMVPLYFQATNRSSPAAAGAYLIPSFVGNLLAGLIAGYWIKRTGWYKVPTVMGPVMCILTMSLCYFTWQGHTTILQDLAIFPGGFAAGLVSSSAFVGLAAGVAKEDLAIATSGAYLFFGIGGIAGTSTSSAVYQNALKSGLEQALDGVEGGSQIMRRALGDIKYIQHASDDIRELVLPAFVHAFHQVNLMSLGCACVGLVIAIFSQQKSILEGQ</sequence>
<dbReference type="SUPFAM" id="SSF103473">
    <property type="entry name" value="MFS general substrate transporter"/>
    <property type="match status" value="1"/>
</dbReference>
<organism evidence="8 9">
    <name type="scientific">Zymoseptoria brevis</name>
    <dbReference type="NCBI Taxonomy" id="1047168"/>
    <lineage>
        <taxon>Eukaryota</taxon>
        <taxon>Fungi</taxon>
        <taxon>Dikarya</taxon>
        <taxon>Ascomycota</taxon>
        <taxon>Pezizomycotina</taxon>
        <taxon>Dothideomycetes</taxon>
        <taxon>Dothideomycetidae</taxon>
        <taxon>Mycosphaerellales</taxon>
        <taxon>Mycosphaerellaceae</taxon>
        <taxon>Zymoseptoria</taxon>
    </lineage>
</organism>
<feature type="compositionally biased region" description="Basic and acidic residues" evidence="5">
    <location>
        <begin position="14"/>
        <end position="30"/>
    </location>
</feature>
<comment type="subcellular location">
    <subcellularLocation>
        <location evidence="1">Membrane</location>
        <topology evidence="1">Multi-pass membrane protein</topology>
    </subcellularLocation>
</comment>
<evidence type="ECO:0000256" key="4">
    <source>
        <dbReference type="ARBA" id="ARBA00023136"/>
    </source>
</evidence>
<dbReference type="GO" id="GO:0015174">
    <property type="term" value="F:basic amino acid transmembrane transporter activity"/>
    <property type="evidence" value="ECO:0007669"/>
    <property type="project" value="TreeGrafter"/>
</dbReference>
<feature type="transmembrane region" description="Helical" evidence="6">
    <location>
        <begin position="379"/>
        <end position="399"/>
    </location>
</feature>
<evidence type="ECO:0000256" key="3">
    <source>
        <dbReference type="ARBA" id="ARBA00022989"/>
    </source>
</evidence>
<dbReference type="Gene3D" id="1.20.1250.20">
    <property type="entry name" value="MFS general substrate transporter like domains"/>
    <property type="match status" value="2"/>
</dbReference>
<feature type="compositionally biased region" description="Basic and acidic residues" evidence="5">
    <location>
        <begin position="42"/>
        <end position="55"/>
    </location>
</feature>
<reference evidence="8 9" key="1">
    <citation type="submission" date="2015-03" db="EMBL/GenBank/DDBJ databases">
        <title>RNA-seq based gene annotation and comparative genomics of four Zymoseptoria species reveal species-specific pathogenicity related genes and transposable element activity.</title>
        <authorList>
            <person name="Grandaubert J."/>
            <person name="Bhattacharyya A."/>
            <person name="Stukenbrock E.H."/>
        </authorList>
    </citation>
    <scope>NUCLEOTIDE SEQUENCE [LARGE SCALE GENOMIC DNA]</scope>
    <source>
        <strain evidence="8 9">Zb18110</strain>
    </source>
</reference>
<evidence type="ECO:0000256" key="1">
    <source>
        <dbReference type="ARBA" id="ARBA00004141"/>
    </source>
</evidence>
<keyword evidence="2 6" id="KW-0812">Transmembrane</keyword>
<keyword evidence="3 6" id="KW-1133">Transmembrane helix</keyword>
<evidence type="ECO:0000256" key="6">
    <source>
        <dbReference type="SAM" id="Phobius"/>
    </source>
</evidence>
<dbReference type="InterPro" id="IPR011701">
    <property type="entry name" value="MFS"/>
</dbReference>
<keyword evidence="9" id="KW-1185">Reference proteome</keyword>
<dbReference type="PANTHER" id="PTHR23501:SF33">
    <property type="entry name" value="MAJOR FACILITATOR SUPERFAMILY (MFS) PROFILE DOMAIN-CONTAINING PROTEIN"/>
    <property type="match status" value="1"/>
</dbReference>
<dbReference type="PROSITE" id="PS50850">
    <property type="entry name" value="MFS"/>
    <property type="match status" value="1"/>
</dbReference>
<feature type="domain" description="Major facilitator superfamily (MFS) profile" evidence="7">
    <location>
        <begin position="81"/>
        <end position="570"/>
    </location>
</feature>
<feature type="region of interest" description="Disordered" evidence="5">
    <location>
        <begin position="1"/>
        <end position="67"/>
    </location>
</feature>
<protein>
    <submittedName>
        <fullName evidence="8">Efflux pump antibiotic resistance protein</fullName>
    </submittedName>
</protein>
<feature type="transmembrane region" description="Helical" evidence="6">
    <location>
        <begin position="78"/>
        <end position="103"/>
    </location>
</feature>
<evidence type="ECO:0000256" key="5">
    <source>
        <dbReference type="SAM" id="MobiDB-lite"/>
    </source>
</evidence>
<feature type="transmembrane region" description="Helical" evidence="6">
    <location>
        <begin position="146"/>
        <end position="163"/>
    </location>
</feature>
<feature type="transmembrane region" description="Helical" evidence="6">
    <location>
        <begin position="232"/>
        <end position="252"/>
    </location>
</feature>
<evidence type="ECO:0000256" key="2">
    <source>
        <dbReference type="ARBA" id="ARBA00022692"/>
    </source>
</evidence>
<feature type="transmembrane region" description="Helical" evidence="6">
    <location>
        <begin position="343"/>
        <end position="367"/>
    </location>
</feature>
<feature type="transmembrane region" description="Helical" evidence="6">
    <location>
        <begin position="299"/>
        <end position="322"/>
    </location>
</feature>
<accession>A0A0F4GIX4</accession>
<keyword evidence="4 6" id="KW-0472">Membrane</keyword>
<dbReference type="EMBL" id="LAFY01000798">
    <property type="protein sequence ID" value="KJX96125.1"/>
    <property type="molecule type" value="Genomic_DNA"/>
</dbReference>
<dbReference type="Proteomes" id="UP000033647">
    <property type="component" value="Unassembled WGS sequence"/>
</dbReference>
<feature type="transmembrane region" description="Helical" evidence="6">
    <location>
        <begin position="440"/>
        <end position="462"/>
    </location>
</feature>
<evidence type="ECO:0000313" key="8">
    <source>
        <dbReference type="EMBL" id="KJX96125.1"/>
    </source>
</evidence>
<feature type="transmembrane region" description="Helical" evidence="6">
    <location>
        <begin position="411"/>
        <end position="428"/>
    </location>
</feature>
<proteinExistence type="predicted"/>
<dbReference type="Pfam" id="PF07690">
    <property type="entry name" value="MFS_1"/>
    <property type="match status" value="1"/>
</dbReference>
<dbReference type="OrthoDB" id="6770063at2759"/>
<gene>
    <name evidence="8" type="ORF">TI39_contig806g00006</name>
</gene>
<dbReference type="AlphaFoldDB" id="A0A0F4GIX4"/>
<feature type="transmembrane region" description="Helical" evidence="6">
    <location>
        <begin position="175"/>
        <end position="195"/>
    </location>
</feature>
<dbReference type="GO" id="GO:0000329">
    <property type="term" value="C:fungal-type vacuole membrane"/>
    <property type="evidence" value="ECO:0007669"/>
    <property type="project" value="TreeGrafter"/>
</dbReference>
<evidence type="ECO:0000259" key="7">
    <source>
        <dbReference type="PROSITE" id="PS50850"/>
    </source>
</evidence>
<dbReference type="PANTHER" id="PTHR23501">
    <property type="entry name" value="MAJOR FACILITATOR SUPERFAMILY"/>
    <property type="match status" value="1"/>
</dbReference>
<name>A0A0F4GIX4_9PEZI</name>
<dbReference type="InterPro" id="IPR036259">
    <property type="entry name" value="MFS_trans_sf"/>
</dbReference>
<comment type="caution">
    <text evidence="8">The sequence shown here is derived from an EMBL/GenBank/DDBJ whole genome shotgun (WGS) entry which is preliminary data.</text>
</comment>
<dbReference type="InterPro" id="IPR020846">
    <property type="entry name" value="MFS_dom"/>
</dbReference>
<feature type="transmembrane region" description="Helical" evidence="6">
    <location>
        <begin position="474"/>
        <end position="493"/>
    </location>
</feature>